<gene>
    <name evidence="7" type="ORF">SAMN05216386_2015</name>
</gene>
<reference evidence="8" key="1">
    <citation type="submission" date="2016-10" db="EMBL/GenBank/DDBJ databases">
        <authorList>
            <person name="Varghese N."/>
        </authorList>
    </citation>
    <scope>NUCLEOTIDE SEQUENCE [LARGE SCALE GENOMIC DNA]</scope>
    <source>
        <strain evidence="8">Nsp8</strain>
    </source>
</reference>
<keyword evidence="4" id="KW-0186">Copper</keyword>
<dbReference type="PANTHER" id="PTHR34820">
    <property type="entry name" value="INNER MEMBRANE PROTEIN YEBZ"/>
    <property type="match status" value="1"/>
</dbReference>
<dbReference type="InterPro" id="IPR014755">
    <property type="entry name" value="Cu-Rt/internalin_Ig-like"/>
</dbReference>
<keyword evidence="2" id="KW-0479">Metal-binding</keyword>
<dbReference type="Proteomes" id="UP000183107">
    <property type="component" value="Unassembled WGS sequence"/>
</dbReference>
<dbReference type="SUPFAM" id="SSF81296">
    <property type="entry name" value="E set domains"/>
    <property type="match status" value="1"/>
</dbReference>
<dbReference type="GO" id="GO:0006825">
    <property type="term" value="P:copper ion transport"/>
    <property type="evidence" value="ECO:0007669"/>
    <property type="project" value="InterPro"/>
</dbReference>
<dbReference type="GO" id="GO:0042597">
    <property type="term" value="C:periplasmic space"/>
    <property type="evidence" value="ECO:0007669"/>
    <property type="project" value="InterPro"/>
</dbReference>
<dbReference type="InterPro" id="IPR032694">
    <property type="entry name" value="CopC/D"/>
</dbReference>
<accession>A0A1I5CI55</accession>
<dbReference type="GO" id="GO:0046688">
    <property type="term" value="P:response to copper ion"/>
    <property type="evidence" value="ECO:0007669"/>
    <property type="project" value="InterPro"/>
</dbReference>
<proteinExistence type="predicted"/>
<keyword evidence="5" id="KW-0472">Membrane</keyword>
<keyword evidence="3" id="KW-0732">Signal</keyword>
<dbReference type="PANTHER" id="PTHR34820:SF4">
    <property type="entry name" value="INNER MEMBRANE PROTEIN YEBZ"/>
    <property type="match status" value="1"/>
</dbReference>
<comment type="subcellular location">
    <subcellularLocation>
        <location evidence="1">Cell envelope</location>
    </subcellularLocation>
</comment>
<evidence type="ECO:0000256" key="1">
    <source>
        <dbReference type="ARBA" id="ARBA00004196"/>
    </source>
</evidence>
<evidence type="ECO:0000313" key="7">
    <source>
        <dbReference type="EMBL" id="SFN86593.1"/>
    </source>
</evidence>
<evidence type="ECO:0000256" key="2">
    <source>
        <dbReference type="ARBA" id="ARBA00022723"/>
    </source>
</evidence>
<feature type="transmembrane region" description="Helical" evidence="5">
    <location>
        <begin position="34"/>
        <end position="57"/>
    </location>
</feature>
<protein>
    <recommendedName>
        <fullName evidence="6">CopC domain-containing protein</fullName>
    </recommendedName>
</protein>
<dbReference type="Gene3D" id="2.60.40.1220">
    <property type="match status" value="1"/>
</dbReference>
<dbReference type="GO" id="GO:0030313">
    <property type="term" value="C:cell envelope"/>
    <property type="evidence" value="ECO:0007669"/>
    <property type="project" value="UniProtKB-SubCell"/>
</dbReference>
<sequence>MRSIMVPALNSSLHSARGASLTPAPILPLKWLMAGGILIFAFACLQSAPAFAHAMLVKAEPARRAQLTQAPSQVRLWFNEEVEKDYASLSVLDPAKSPVTDALPRIADDDPKAIVLALPELAPGKYTVKFRVLSVDGHVVDSSYDFTVKSKAPAK</sequence>
<keyword evidence="5" id="KW-1133">Transmembrane helix</keyword>
<keyword evidence="8" id="KW-1185">Reference proteome</keyword>
<keyword evidence="5" id="KW-0812">Transmembrane</keyword>
<dbReference type="InterPro" id="IPR007348">
    <property type="entry name" value="CopC_dom"/>
</dbReference>
<dbReference type="Pfam" id="PF04234">
    <property type="entry name" value="CopC"/>
    <property type="match status" value="1"/>
</dbReference>
<feature type="domain" description="CopC" evidence="6">
    <location>
        <begin position="53"/>
        <end position="148"/>
    </location>
</feature>
<dbReference type="STRING" id="1266925.GCA_000619905_01664"/>
<evidence type="ECO:0000256" key="3">
    <source>
        <dbReference type="ARBA" id="ARBA00022729"/>
    </source>
</evidence>
<name>A0A1I5CI55_9PROT</name>
<evidence type="ECO:0000256" key="5">
    <source>
        <dbReference type="SAM" id="Phobius"/>
    </source>
</evidence>
<evidence type="ECO:0000313" key="8">
    <source>
        <dbReference type="Proteomes" id="UP000183107"/>
    </source>
</evidence>
<dbReference type="AlphaFoldDB" id="A0A1I5CI55"/>
<dbReference type="EMBL" id="FOVJ01000004">
    <property type="protein sequence ID" value="SFN86593.1"/>
    <property type="molecule type" value="Genomic_DNA"/>
</dbReference>
<dbReference type="InterPro" id="IPR014756">
    <property type="entry name" value="Ig_E-set"/>
</dbReference>
<dbReference type="GO" id="GO:0005886">
    <property type="term" value="C:plasma membrane"/>
    <property type="evidence" value="ECO:0007669"/>
    <property type="project" value="TreeGrafter"/>
</dbReference>
<organism evidence="7 8">
    <name type="scientific">Nitrosospira briensis</name>
    <dbReference type="NCBI Taxonomy" id="35799"/>
    <lineage>
        <taxon>Bacteria</taxon>
        <taxon>Pseudomonadati</taxon>
        <taxon>Pseudomonadota</taxon>
        <taxon>Betaproteobacteria</taxon>
        <taxon>Nitrosomonadales</taxon>
        <taxon>Nitrosomonadaceae</taxon>
        <taxon>Nitrosospira</taxon>
    </lineage>
</organism>
<evidence type="ECO:0000259" key="6">
    <source>
        <dbReference type="Pfam" id="PF04234"/>
    </source>
</evidence>
<dbReference type="GO" id="GO:0005507">
    <property type="term" value="F:copper ion binding"/>
    <property type="evidence" value="ECO:0007669"/>
    <property type="project" value="InterPro"/>
</dbReference>
<evidence type="ECO:0000256" key="4">
    <source>
        <dbReference type="ARBA" id="ARBA00023008"/>
    </source>
</evidence>